<protein>
    <submittedName>
        <fullName evidence="2">Uncharacterized protein</fullName>
    </submittedName>
</protein>
<evidence type="ECO:0000313" key="2">
    <source>
        <dbReference type="WBParaSite" id="PEQ_0000160801-mRNA-1"/>
    </source>
</evidence>
<organism evidence="1 2">
    <name type="scientific">Parascaris equorum</name>
    <name type="common">Equine roundworm</name>
    <dbReference type="NCBI Taxonomy" id="6256"/>
    <lineage>
        <taxon>Eukaryota</taxon>
        <taxon>Metazoa</taxon>
        <taxon>Ecdysozoa</taxon>
        <taxon>Nematoda</taxon>
        <taxon>Chromadorea</taxon>
        <taxon>Rhabditida</taxon>
        <taxon>Spirurina</taxon>
        <taxon>Ascaridomorpha</taxon>
        <taxon>Ascaridoidea</taxon>
        <taxon>Ascarididae</taxon>
        <taxon>Parascaris</taxon>
    </lineage>
</organism>
<dbReference type="Pfam" id="PF05705">
    <property type="entry name" value="DUF829"/>
    <property type="match status" value="1"/>
</dbReference>
<sequence>MCEGVFRHFLTVRFYTSVENWKSAMGAEVAESCQCGDISVTFNENPEAALVLLFGWAGCSDRYLSKYSQIYEKAGFSTVRFTADIMKSVNNEDKSIKEGK</sequence>
<evidence type="ECO:0000313" key="1">
    <source>
        <dbReference type="Proteomes" id="UP000887564"/>
    </source>
</evidence>
<reference evidence="2" key="1">
    <citation type="submission" date="2022-11" db="UniProtKB">
        <authorList>
            <consortium name="WormBaseParasite"/>
        </authorList>
    </citation>
    <scope>IDENTIFICATION</scope>
</reference>
<keyword evidence="1" id="KW-1185">Reference proteome</keyword>
<dbReference type="AlphaFoldDB" id="A0A914R5R8"/>
<dbReference type="InterPro" id="IPR008547">
    <property type="entry name" value="DUF829_TMEM53"/>
</dbReference>
<dbReference type="Proteomes" id="UP000887564">
    <property type="component" value="Unplaced"/>
</dbReference>
<dbReference type="WBParaSite" id="PEQ_0000160801-mRNA-1">
    <property type="protein sequence ID" value="PEQ_0000160801-mRNA-1"/>
    <property type="gene ID" value="PEQ_0000160801"/>
</dbReference>
<accession>A0A914R5R8</accession>
<proteinExistence type="predicted"/>
<name>A0A914R5R8_PAREQ</name>